<feature type="transmembrane region" description="Helical" evidence="1">
    <location>
        <begin position="45"/>
        <end position="64"/>
    </location>
</feature>
<sequence length="108" mass="11542">MVALGERKGYGALCEVPLLLSAECSGCRSKSLDGVDLSAAARTGAAIWTTLVLCTAAMNACLCLKNKRRGLITLIVPDADRKTLNELSAKVRELAQKAKENTFSERNS</sequence>
<dbReference type="AlphaFoldDB" id="A0AAV8V497"/>
<organism evidence="2 3">
    <name type="scientific">Rhodosorus marinus</name>
    <dbReference type="NCBI Taxonomy" id="101924"/>
    <lineage>
        <taxon>Eukaryota</taxon>
        <taxon>Rhodophyta</taxon>
        <taxon>Stylonematophyceae</taxon>
        <taxon>Stylonematales</taxon>
        <taxon>Stylonemataceae</taxon>
        <taxon>Rhodosorus</taxon>
    </lineage>
</organism>
<accession>A0AAV8V497</accession>
<name>A0AAV8V497_9RHOD</name>
<gene>
    <name evidence="2" type="ORF">NDN08_005744</name>
</gene>
<protein>
    <submittedName>
        <fullName evidence="2">Uncharacterized protein</fullName>
    </submittedName>
</protein>
<comment type="caution">
    <text evidence="2">The sequence shown here is derived from an EMBL/GenBank/DDBJ whole genome shotgun (WGS) entry which is preliminary data.</text>
</comment>
<proteinExistence type="predicted"/>
<dbReference type="Proteomes" id="UP001157974">
    <property type="component" value="Unassembled WGS sequence"/>
</dbReference>
<keyword evidence="1" id="KW-0812">Transmembrane</keyword>
<dbReference type="Gene3D" id="3.30.559.10">
    <property type="entry name" value="Chloramphenicol acetyltransferase-like domain"/>
    <property type="match status" value="1"/>
</dbReference>
<reference evidence="2 3" key="1">
    <citation type="journal article" date="2023" name="Nat. Commun.">
        <title>Origin of minicircular mitochondrial genomes in red algae.</title>
        <authorList>
            <person name="Lee Y."/>
            <person name="Cho C.H."/>
            <person name="Lee Y.M."/>
            <person name="Park S.I."/>
            <person name="Yang J.H."/>
            <person name="West J.A."/>
            <person name="Bhattacharya D."/>
            <person name="Yoon H.S."/>
        </authorList>
    </citation>
    <scope>NUCLEOTIDE SEQUENCE [LARGE SCALE GENOMIC DNA]</scope>
    <source>
        <strain evidence="2 3">CCMP1338</strain>
        <tissue evidence="2">Whole cell</tissue>
    </source>
</reference>
<keyword evidence="1" id="KW-1133">Transmembrane helix</keyword>
<dbReference type="InterPro" id="IPR023213">
    <property type="entry name" value="CAT-like_dom_sf"/>
</dbReference>
<keyword evidence="1" id="KW-0472">Membrane</keyword>
<evidence type="ECO:0000313" key="3">
    <source>
        <dbReference type="Proteomes" id="UP001157974"/>
    </source>
</evidence>
<evidence type="ECO:0000313" key="2">
    <source>
        <dbReference type="EMBL" id="KAJ8909046.1"/>
    </source>
</evidence>
<dbReference type="EMBL" id="JAMWBK010000001">
    <property type="protein sequence ID" value="KAJ8909046.1"/>
    <property type="molecule type" value="Genomic_DNA"/>
</dbReference>
<keyword evidence="3" id="KW-1185">Reference proteome</keyword>
<evidence type="ECO:0000256" key="1">
    <source>
        <dbReference type="SAM" id="Phobius"/>
    </source>
</evidence>